<comment type="caution">
    <text evidence="4">The sequence shown here is derived from an EMBL/GenBank/DDBJ whole genome shotgun (WGS) entry which is preliminary data.</text>
</comment>
<evidence type="ECO:0000313" key="5">
    <source>
        <dbReference type="Proteomes" id="UP000324800"/>
    </source>
</evidence>
<dbReference type="EMBL" id="SNRW01008204">
    <property type="protein sequence ID" value="KAA6379903.1"/>
    <property type="molecule type" value="Genomic_DNA"/>
</dbReference>
<proteinExistence type="inferred from homology"/>
<evidence type="ECO:0000313" key="4">
    <source>
        <dbReference type="EMBL" id="KAA6379903.1"/>
    </source>
</evidence>
<organism evidence="4 5">
    <name type="scientific">Streblomastix strix</name>
    <dbReference type="NCBI Taxonomy" id="222440"/>
    <lineage>
        <taxon>Eukaryota</taxon>
        <taxon>Metamonada</taxon>
        <taxon>Preaxostyla</taxon>
        <taxon>Oxymonadida</taxon>
        <taxon>Streblomastigidae</taxon>
        <taxon>Streblomastix</taxon>
    </lineage>
</organism>
<dbReference type="InterPro" id="IPR013894">
    <property type="entry name" value="RMI1_OB"/>
</dbReference>
<dbReference type="SMART" id="SM01161">
    <property type="entry name" value="DUF1767"/>
    <property type="match status" value="1"/>
</dbReference>
<dbReference type="GO" id="GO:0000724">
    <property type="term" value="P:double-strand break repair via homologous recombination"/>
    <property type="evidence" value="ECO:0007669"/>
    <property type="project" value="TreeGrafter"/>
</dbReference>
<accession>A0A5J4VBJ9</accession>
<dbReference type="GO" id="GO:0031422">
    <property type="term" value="C:RecQ family helicase-topoisomerase III complex"/>
    <property type="evidence" value="ECO:0007669"/>
    <property type="project" value="TreeGrafter"/>
</dbReference>
<evidence type="ECO:0000256" key="2">
    <source>
        <dbReference type="ARBA" id="ARBA00018987"/>
    </source>
</evidence>
<feature type="domain" description="RecQ mediated genome instability protein 1 OB-fold" evidence="3">
    <location>
        <begin position="103"/>
        <end position="149"/>
    </location>
</feature>
<dbReference type="PANTHER" id="PTHR14790:SF15">
    <property type="entry name" value="RECQ-MEDIATED GENOME INSTABILITY PROTEIN 1"/>
    <property type="match status" value="1"/>
</dbReference>
<dbReference type="AlphaFoldDB" id="A0A5J4VBJ9"/>
<dbReference type="Pfam" id="PF08585">
    <property type="entry name" value="RMI1_N_C"/>
    <property type="match status" value="1"/>
</dbReference>
<reference evidence="4 5" key="1">
    <citation type="submission" date="2019-03" db="EMBL/GenBank/DDBJ databases">
        <title>Single cell metagenomics reveals metabolic interactions within the superorganism composed of flagellate Streblomastix strix and complex community of Bacteroidetes bacteria on its surface.</title>
        <authorList>
            <person name="Treitli S.C."/>
            <person name="Kolisko M."/>
            <person name="Husnik F."/>
            <person name="Keeling P."/>
            <person name="Hampl V."/>
        </authorList>
    </citation>
    <scope>NUCLEOTIDE SEQUENCE [LARGE SCALE GENOMIC DNA]</scope>
    <source>
        <strain evidence="4">ST1C</strain>
    </source>
</reference>
<dbReference type="InterPro" id="IPR042470">
    <property type="entry name" value="RMI1_N_C_sf"/>
</dbReference>
<dbReference type="Proteomes" id="UP000324800">
    <property type="component" value="Unassembled WGS sequence"/>
</dbReference>
<dbReference type="OrthoDB" id="341511at2759"/>
<protein>
    <recommendedName>
        <fullName evidence="2">RecQ-mediated genome instability protein 1</fullName>
    </recommendedName>
</protein>
<dbReference type="GO" id="GO:0000712">
    <property type="term" value="P:resolution of meiotic recombination intermediates"/>
    <property type="evidence" value="ECO:0007669"/>
    <property type="project" value="TreeGrafter"/>
</dbReference>
<dbReference type="GO" id="GO:0016604">
    <property type="term" value="C:nuclear body"/>
    <property type="evidence" value="ECO:0007669"/>
    <property type="project" value="TreeGrafter"/>
</dbReference>
<evidence type="ECO:0000259" key="3">
    <source>
        <dbReference type="Pfam" id="PF08585"/>
    </source>
</evidence>
<name>A0A5J4VBJ9_9EUKA</name>
<comment type="similarity">
    <text evidence="1">Belongs to the RMI1 family.</text>
</comment>
<sequence length="335" mass="36629">MQADLDQCGWQIKPEWLSACLAKLAPVPASLAAVVKCLIYTDIRAYGSGGLPQNVIQIERGLLQRPVVVQIENALDGQKSMMERYFPSKQQQNQTNQVALIGSIPSQVPPGSKLLLSRAAIRRGILLIEPDGVVFLGGRVERCESEETQAAELIKMKLDKHSFDIKAMRERLSSGGRITEGPYGLNAPDGHQAQLSANDTVDDEEQWDSDEGTGYDLAEGKARRSLGDMAANLGDIAANLGDMGYNLGDGTIRRGDAPVIRGEVVYINYKSDQKEAVEQDPPIDDTDGVITTLLPVPLGPIIRVNLHNNEERIEIDYCGVGENGRIVDDYEQMDD</sequence>
<dbReference type="PANTHER" id="PTHR14790">
    <property type="entry name" value="RECQ-MEDIATED GENOME INSTABILITY PROTEIN 1 RMI1"/>
    <property type="match status" value="1"/>
</dbReference>
<gene>
    <name evidence="4" type="ORF">EZS28_024571</name>
</gene>
<evidence type="ECO:0000256" key="1">
    <source>
        <dbReference type="ARBA" id="ARBA00006395"/>
    </source>
</evidence>
<dbReference type="Gene3D" id="2.40.50.770">
    <property type="entry name" value="RecQ-mediated genome instability protein Rmi1, C-terminal domain"/>
    <property type="match status" value="1"/>
</dbReference>